<keyword evidence="2 3" id="KW-0129">CBS domain</keyword>
<evidence type="ECO:0000256" key="2">
    <source>
        <dbReference type="ARBA" id="ARBA00023122"/>
    </source>
</evidence>
<dbReference type="SMART" id="SM00116">
    <property type="entry name" value="CBS"/>
    <property type="match status" value="3"/>
</dbReference>
<feature type="domain" description="CBS" evidence="5">
    <location>
        <begin position="207"/>
        <end position="263"/>
    </location>
</feature>
<gene>
    <name evidence="6" type="ORF">IWQ62_005540</name>
</gene>
<dbReference type="Pfam" id="PF00571">
    <property type="entry name" value="CBS"/>
    <property type="match status" value="3"/>
</dbReference>
<accession>A0A9W8AJT1</accession>
<dbReference type="Gene3D" id="3.10.580.10">
    <property type="entry name" value="CBS-domain"/>
    <property type="match status" value="2"/>
</dbReference>
<feature type="region of interest" description="Disordered" evidence="4">
    <location>
        <begin position="86"/>
        <end position="107"/>
    </location>
</feature>
<evidence type="ECO:0000313" key="7">
    <source>
        <dbReference type="Proteomes" id="UP001150925"/>
    </source>
</evidence>
<comment type="caution">
    <text evidence="6">The sequence shown here is derived from an EMBL/GenBank/DDBJ whole genome shotgun (WGS) entry which is preliminary data.</text>
</comment>
<sequence>MKSLKELTPADLKPWDPAHPVTTDEHMRLRRRRLIVASPTITVAEALDMLASNNIISLPIYSHYVPGKIVNIVNIRDILAYTTSLPNPQGDNSSQADPTKGSVAVPESWKEKLESNIESVMTLDATKESYRFLECDIDENIGKVMKAFSSGIHRALVCAYPTPDAKSPNPSFLLTQSDMVYYISKHPDVVPKEILDHSVQALFPEAFSRTLLTVRAQDPTLHALRYMDHNDRTAAAVLDHEGRLVGNISASDLRGLRDTNLGLLQDPVMQFLDRIRPQRPSPVVTTRDGTLGYVIEQVCNHKIHRVWVVDDERRPVAVVTLTDIIGLLDKRL</sequence>
<feature type="domain" description="CBS" evidence="5">
    <location>
        <begin position="275"/>
        <end position="332"/>
    </location>
</feature>
<dbReference type="EMBL" id="JANBPY010002344">
    <property type="protein sequence ID" value="KAJ1955404.1"/>
    <property type="molecule type" value="Genomic_DNA"/>
</dbReference>
<feature type="domain" description="CBS" evidence="5">
    <location>
        <begin position="29"/>
        <end position="89"/>
    </location>
</feature>
<protein>
    <recommendedName>
        <fullName evidence="5">CBS domain-containing protein</fullName>
    </recommendedName>
</protein>
<keyword evidence="7" id="KW-1185">Reference proteome</keyword>
<dbReference type="PANTHER" id="PTHR13780">
    <property type="entry name" value="AMP-ACTIVATED PROTEIN KINASE, GAMMA REGULATORY SUBUNIT"/>
    <property type="match status" value="1"/>
</dbReference>
<dbReference type="AlphaFoldDB" id="A0A9W8AJT1"/>
<dbReference type="OrthoDB" id="449052at2759"/>
<evidence type="ECO:0000256" key="1">
    <source>
        <dbReference type="ARBA" id="ARBA00022737"/>
    </source>
</evidence>
<proteinExistence type="predicted"/>
<organism evidence="6 7">
    <name type="scientific">Dispira parvispora</name>
    <dbReference type="NCBI Taxonomy" id="1520584"/>
    <lineage>
        <taxon>Eukaryota</taxon>
        <taxon>Fungi</taxon>
        <taxon>Fungi incertae sedis</taxon>
        <taxon>Zoopagomycota</taxon>
        <taxon>Kickxellomycotina</taxon>
        <taxon>Dimargaritomycetes</taxon>
        <taxon>Dimargaritales</taxon>
        <taxon>Dimargaritaceae</taxon>
        <taxon>Dispira</taxon>
    </lineage>
</organism>
<evidence type="ECO:0000259" key="5">
    <source>
        <dbReference type="PROSITE" id="PS51371"/>
    </source>
</evidence>
<evidence type="ECO:0000256" key="3">
    <source>
        <dbReference type="PROSITE-ProRule" id="PRU00703"/>
    </source>
</evidence>
<name>A0A9W8AJT1_9FUNG</name>
<dbReference type="SUPFAM" id="SSF54631">
    <property type="entry name" value="CBS-domain pair"/>
    <property type="match status" value="2"/>
</dbReference>
<dbReference type="InterPro" id="IPR050511">
    <property type="entry name" value="AMPK_gamma/SDS23_families"/>
</dbReference>
<reference evidence="6" key="1">
    <citation type="submission" date="2022-07" db="EMBL/GenBank/DDBJ databases">
        <title>Phylogenomic reconstructions and comparative analyses of Kickxellomycotina fungi.</title>
        <authorList>
            <person name="Reynolds N.K."/>
            <person name="Stajich J.E."/>
            <person name="Barry K."/>
            <person name="Grigoriev I.V."/>
            <person name="Crous P."/>
            <person name="Smith M.E."/>
        </authorList>
    </citation>
    <scope>NUCLEOTIDE SEQUENCE</scope>
    <source>
        <strain evidence="6">RSA 1196</strain>
    </source>
</reference>
<dbReference type="InterPro" id="IPR000644">
    <property type="entry name" value="CBS_dom"/>
</dbReference>
<dbReference type="Proteomes" id="UP001150925">
    <property type="component" value="Unassembled WGS sequence"/>
</dbReference>
<evidence type="ECO:0000313" key="6">
    <source>
        <dbReference type="EMBL" id="KAJ1955404.1"/>
    </source>
</evidence>
<evidence type="ECO:0000256" key="4">
    <source>
        <dbReference type="SAM" id="MobiDB-lite"/>
    </source>
</evidence>
<dbReference type="InterPro" id="IPR046342">
    <property type="entry name" value="CBS_dom_sf"/>
</dbReference>
<keyword evidence="1" id="KW-0677">Repeat</keyword>
<feature type="compositionally biased region" description="Polar residues" evidence="4">
    <location>
        <begin position="86"/>
        <end position="97"/>
    </location>
</feature>
<dbReference type="CDD" id="cd02205">
    <property type="entry name" value="CBS_pair_SF"/>
    <property type="match status" value="1"/>
</dbReference>
<dbReference type="PROSITE" id="PS51371">
    <property type="entry name" value="CBS"/>
    <property type="match status" value="3"/>
</dbReference>
<dbReference type="PANTHER" id="PTHR13780:SF128">
    <property type="entry name" value="CBS DOMAIN-CONTAINING PROTEIN"/>
    <property type="match status" value="1"/>
</dbReference>